<evidence type="ECO:0000256" key="1">
    <source>
        <dbReference type="ARBA" id="ARBA00001946"/>
    </source>
</evidence>
<dbReference type="SUPFAM" id="SSF56112">
    <property type="entry name" value="Protein kinase-like (PK-like)"/>
    <property type="match status" value="1"/>
</dbReference>
<feature type="region of interest" description="Disordered" evidence="11">
    <location>
        <begin position="2555"/>
        <end position="2574"/>
    </location>
</feature>
<dbReference type="InterPro" id="IPR056865">
    <property type="entry name" value="CCTL2_WNK"/>
</dbReference>
<feature type="region of interest" description="Disordered" evidence="11">
    <location>
        <begin position="165"/>
        <end position="193"/>
    </location>
</feature>
<protein>
    <recommendedName>
        <fullName evidence="2">non-specific serine/threonine protein kinase</fullName>
        <ecNumber evidence="2">2.7.11.1</ecNumber>
    </recommendedName>
</protein>
<comment type="catalytic activity">
    <reaction evidence="9">
        <text>L-seryl-[protein] + ATP = O-phospho-L-seryl-[protein] + ADP + H(+)</text>
        <dbReference type="Rhea" id="RHEA:17989"/>
        <dbReference type="Rhea" id="RHEA-COMP:9863"/>
        <dbReference type="Rhea" id="RHEA-COMP:11604"/>
        <dbReference type="ChEBI" id="CHEBI:15378"/>
        <dbReference type="ChEBI" id="CHEBI:29999"/>
        <dbReference type="ChEBI" id="CHEBI:30616"/>
        <dbReference type="ChEBI" id="CHEBI:83421"/>
        <dbReference type="ChEBI" id="CHEBI:456216"/>
        <dbReference type="EC" id="2.7.11.1"/>
    </reaction>
</comment>
<evidence type="ECO:0000256" key="11">
    <source>
        <dbReference type="SAM" id="MobiDB-lite"/>
    </source>
</evidence>
<feature type="region of interest" description="Disordered" evidence="11">
    <location>
        <begin position="1036"/>
        <end position="1055"/>
    </location>
</feature>
<dbReference type="GO" id="GO:0005524">
    <property type="term" value="F:ATP binding"/>
    <property type="evidence" value="ECO:0007669"/>
    <property type="project" value="UniProtKB-KW"/>
</dbReference>
<evidence type="ECO:0000256" key="2">
    <source>
        <dbReference type="ARBA" id="ARBA00012513"/>
    </source>
</evidence>
<dbReference type="CDD" id="cd13983">
    <property type="entry name" value="STKc_WNK"/>
    <property type="match status" value="1"/>
</dbReference>
<feature type="compositionally biased region" description="Polar residues" evidence="11">
    <location>
        <begin position="1360"/>
        <end position="1378"/>
    </location>
</feature>
<feature type="region of interest" description="Disordered" evidence="11">
    <location>
        <begin position="838"/>
        <end position="865"/>
    </location>
</feature>
<dbReference type="Gene3D" id="3.30.200.20">
    <property type="entry name" value="Phosphorylase Kinase, domain 1"/>
    <property type="match status" value="1"/>
</dbReference>
<dbReference type="EC" id="2.7.11.1" evidence="2"/>
<evidence type="ECO:0000256" key="9">
    <source>
        <dbReference type="ARBA" id="ARBA00048679"/>
    </source>
</evidence>
<feature type="compositionally biased region" description="Polar residues" evidence="11">
    <location>
        <begin position="89"/>
        <end position="98"/>
    </location>
</feature>
<keyword evidence="6" id="KW-0418">Kinase</keyword>
<evidence type="ECO:0000256" key="7">
    <source>
        <dbReference type="ARBA" id="ARBA00022840"/>
    </source>
</evidence>
<gene>
    <name evidence="13" type="ORF">NEZAVI_LOCUS6059</name>
</gene>
<feature type="compositionally biased region" description="Polar residues" evidence="11">
    <location>
        <begin position="1962"/>
        <end position="1971"/>
    </location>
</feature>
<dbReference type="SMART" id="SM00220">
    <property type="entry name" value="S_TKc"/>
    <property type="match status" value="1"/>
</dbReference>
<reference evidence="13" key="1">
    <citation type="submission" date="2022-01" db="EMBL/GenBank/DDBJ databases">
        <authorList>
            <person name="King R."/>
        </authorList>
    </citation>
    <scope>NUCLEOTIDE SEQUENCE</scope>
</reference>
<evidence type="ECO:0000256" key="3">
    <source>
        <dbReference type="ARBA" id="ARBA00022527"/>
    </source>
</evidence>
<feature type="compositionally biased region" description="Polar residues" evidence="11">
    <location>
        <begin position="1302"/>
        <end position="1315"/>
    </location>
</feature>
<keyword evidence="4" id="KW-0808">Transferase</keyword>
<dbReference type="Pfam" id="PF12202">
    <property type="entry name" value="OSR1_C"/>
    <property type="match status" value="1"/>
</dbReference>
<keyword evidence="7" id="KW-0067">ATP-binding</keyword>
<dbReference type="EMBL" id="OV725079">
    <property type="protein sequence ID" value="CAH1395869.1"/>
    <property type="molecule type" value="Genomic_DNA"/>
</dbReference>
<evidence type="ECO:0000256" key="8">
    <source>
        <dbReference type="ARBA" id="ARBA00047899"/>
    </source>
</evidence>
<feature type="compositionally biased region" description="Polar residues" evidence="11">
    <location>
        <begin position="784"/>
        <end position="809"/>
    </location>
</feature>
<dbReference type="GO" id="GO:0004674">
    <property type="term" value="F:protein serine/threonine kinase activity"/>
    <property type="evidence" value="ECO:0007669"/>
    <property type="project" value="UniProtKB-KW"/>
</dbReference>
<proteinExistence type="predicted"/>
<evidence type="ECO:0000256" key="5">
    <source>
        <dbReference type="ARBA" id="ARBA00022741"/>
    </source>
</evidence>
<dbReference type="FunFam" id="3.30.200.20:FF:000010">
    <property type="entry name" value="Serine/threonine-protein kinase WNK1 isoform 2"/>
    <property type="match status" value="1"/>
</dbReference>
<dbReference type="FunFam" id="1.10.510.10:FF:000006">
    <property type="entry name" value="Serine/threonine-protein kinase WNK1 isoform 2"/>
    <property type="match status" value="1"/>
</dbReference>
<keyword evidence="10" id="KW-0175">Coiled coil</keyword>
<feature type="compositionally biased region" description="Basic and acidic residues" evidence="11">
    <location>
        <begin position="2145"/>
        <end position="2164"/>
    </location>
</feature>
<feature type="region of interest" description="Disordered" evidence="11">
    <location>
        <begin position="783"/>
        <end position="809"/>
    </location>
</feature>
<evidence type="ECO:0000313" key="14">
    <source>
        <dbReference type="Proteomes" id="UP001152798"/>
    </source>
</evidence>
<feature type="compositionally biased region" description="Low complexity" evidence="11">
    <location>
        <begin position="2258"/>
        <end position="2272"/>
    </location>
</feature>
<dbReference type="Gene3D" id="1.10.510.10">
    <property type="entry name" value="Transferase(Phosphotransferase) domain 1"/>
    <property type="match status" value="1"/>
</dbReference>
<dbReference type="Proteomes" id="UP001152798">
    <property type="component" value="Chromosome 3"/>
</dbReference>
<feature type="domain" description="Protein kinase" evidence="12">
    <location>
        <begin position="205"/>
        <end position="463"/>
    </location>
</feature>
<dbReference type="OrthoDB" id="4062651at2759"/>
<dbReference type="Pfam" id="PF00069">
    <property type="entry name" value="Pkinase"/>
    <property type="match status" value="1"/>
</dbReference>
<keyword evidence="14" id="KW-1185">Reference proteome</keyword>
<organism evidence="13 14">
    <name type="scientific">Nezara viridula</name>
    <name type="common">Southern green stink bug</name>
    <name type="synonym">Cimex viridulus</name>
    <dbReference type="NCBI Taxonomy" id="85310"/>
    <lineage>
        <taxon>Eukaryota</taxon>
        <taxon>Metazoa</taxon>
        <taxon>Ecdysozoa</taxon>
        <taxon>Arthropoda</taxon>
        <taxon>Hexapoda</taxon>
        <taxon>Insecta</taxon>
        <taxon>Pterygota</taxon>
        <taxon>Neoptera</taxon>
        <taxon>Paraneoptera</taxon>
        <taxon>Hemiptera</taxon>
        <taxon>Heteroptera</taxon>
        <taxon>Panheteroptera</taxon>
        <taxon>Pentatomomorpha</taxon>
        <taxon>Pentatomoidea</taxon>
        <taxon>Pentatomidae</taxon>
        <taxon>Pentatominae</taxon>
        <taxon>Nezara</taxon>
    </lineage>
</organism>
<feature type="region of interest" description="Disordered" evidence="11">
    <location>
        <begin position="1943"/>
        <end position="2009"/>
    </location>
</feature>
<feature type="compositionally biased region" description="Polar residues" evidence="11">
    <location>
        <begin position="127"/>
        <end position="136"/>
    </location>
</feature>
<dbReference type="InterPro" id="IPR008271">
    <property type="entry name" value="Ser/Thr_kinase_AS"/>
</dbReference>
<feature type="region of interest" description="Disordered" evidence="11">
    <location>
        <begin position="1874"/>
        <end position="1903"/>
    </location>
</feature>
<evidence type="ECO:0000256" key="10">
    <source>
        <dbReference type="SAM" id="Coils"/>
    </source>
</evidence>
<evidence type="ECO:0000256" key="6">
    <source>
        <dbReference type="ARBA" id="ARBA00022777"/>
    </source>
</evidence>
<feature type="compositionally biased region" description="Basic and acidic residues" evidence="11">
    <location>
        <begin position="2096"/>
        <end position="2109"/>
    </location>
</feature>
<dbReference type="Gene3D" id="3.10.20.90">
    <property type="entry name" value="Phosphatidylinositol 3-kinase Catalytic Subunit, Chain A, domain 1"/>
    <property type="match status" value="2"/>
</dbReference>
<dbReference type="InterPro" id="IPR011009">
    <property type="entry name" value="Kinase-like_dom_sf"/>
</dbReference>
<evidence type="ECO:0000256" key="4">
    <source>
        <dbReference type="ARBA" id="ARBA00022679"/>
    </source>
</evidence>
<feature type="region of interest" description="Disordered" evidence="11">
    <location>
        <begin position="2138"/>
        <end position="2197"/>
    </location>
</feature>
<accession>A0A9P0H5Q9</accession>
<feature type="region of interest" description="Disordered" evidence="11">
    <location>
        <begin position="2077"/>
        <end position="2118"/>
    </location>
</feature>
<evidence type="ECO:0000313" key="13">
    <source>
        <dbReference type="EMBL" id="CAH1395869.1"/>
    </source>
</evidence>
<evidence type="ECO:0000259" key="12">
    <source>
        <dbReference type="PROSITE" id="PS50011"/>
    </source>
</evidence>
<dbReference type="PROSITE" id="PS00108">
    <property type="entry name" value="PROTEIN_KINASE_ST"/>
    <property type="match status" value="1"/>
</dbReference>
<dbReference type="InterPro" id="IPR050588">
    <property type="entry name" value="WNK_Ser-Thr_kinase"/>
</dbReference>
<feature type="region of interest" description="Disordered" evidence="11">
    <location>
        <begin position="1583"/>
        <end position="1609"/>
    </location>
</feature>
<dbReference type="Pfam" id="PF24889">
    <property type="entry name" value="CCTL2_WNK"/>
    <property type="match status" value="1"/>
</dbReference>
<feature type="region of interest" description="Disordered" evidence="11">
    <location>
        <begin position="2212"/>
        <end position="2233"/>
    </location>
</feature>
<dbReference type="PROSITE" id="PS50011">
    <property type="entry name" value="PROTEIN_KINASE_DOM"/>
    <property type="match status" value="1"/>
</dbReference>
<feature type="compositionally biased region" description="Polar residues" evidence="11">
    <location>
        <begin position="1337"/>
        <end position="1353"/>
    </location>
</feature>
<feature type="region of interest" description="Disordered" evidence="11">
    <location>
        <begin position="68"/>
        <end position="144"/>
    </location>
</feature>
<feature type="coiled-coil region" evidence="10">
    <location>
        <begin position="2489"/>
        <end position="2516"/>
    </location>
</feature>
<sequence>MSSSHRTYRRTCNNNVNVDKTSSTSAGIFNECDESRTSFSAIGCRLTLPSISPRTSYNRTKFPKDIICNSGFPSPRDSPRTVKSRTRPTTKTGSTIGQAASKVPLPKVFGRGRRAEEISPPGKPVPSNDTNTNESKSAPRVVVGLPPTKEGLKLQTETSSVFHAKDDQGPVLTPEAEVPGEIPPSQAQEDDEEKAIGVSPDGRFLKFEEEIGRGSFKTVYKGLDTETGVAVAWCELQEKKLNKNERQRFREEAEMLKGLQHPNIVRFYDYWEVTLTKRKYIVLVTELMTSGTLKTYLRRFKKINPKVLKSWCRQILKGLLFLHSRSPPIIHRDLKCDNIFITGTSGSVKIGDLGLATLKNRSFAKSVIGTPEFMAPEMYEEHYDENVDVYAFGMCMLEMATSEYPYSECSGPAQIYKKVISGIKPQSFEKVENPEVREIIEQCIRLKREERPGIKELLNHVFFADDIGLKLELVSREEVIASDSSKIEFRLRVLDPKKRSNKYKENEAIQFDFDVESDNAEEVTKEMAKSGIINDEDSRSVEKMLIAQIISLKKAREDRKLLVEHTFEDELHIGTQVEAPSQINPGFGDTTNSQQPVYGQLGTEYVPTYSSDMYGQTDKYVQDSMIVSSMQCQPVQHPDVSQGYQEPSQDIHFALSQAQPSQMHFPVYDTMATDNMQHRISTNVPPQVSENMQHMLSQVHPHGGQIQDNLQNISSNIPQHTIQSDNLLQQPQIQQSEMQHRISHIQPPQIQVDINRISSNAPPYESTSDNQGRIQLQPYDHSISGEQSHQVTSSQSAQYQTSNYDPSHIQTHQLHPTQQINSQPTQTQNVDQFSQSDLQPGMAQNQTHAQQNQHYDSQMQGDSQRLSQIHSPYVQQYENQNTDIQHRVSQVQAPLVQLSNYDLNQQSPEIQCVSPQIQPSQIQSSQQSEFGHRISQVVAPHIQQYDSQGKTEGQQQPLQVLPTNVTQQQQFELHQSPTDIQHHRISQGIQPTMQQPPQYDSQAEFSRVPQISHNQIYESLPQNEIPPVSQIPSSQISATVYESSQQTDVQHRVSQVNPPQFSTLHCDSYQHLDQRNPQMLISQNQQHESYRVSQVIPPIQHYDSGNQRLSQGLPPTLPQQYEIAQQPDLQARVSKHSVSPVVQHYEMQVTGDNPISSNTITLSNTQMSQPHSESQPQFTTYQQDEVRTSQYDSQVQHQAMQHSQYEAQIHQETNQRGQQPQTFETHISNDINQAVQIPNNQPFEQAHPQQYDSVKQVEALGPRITNLQSQNQIYEMKNQADVTHRISQVIPPSLPGYDQLHSDISNFPQNQNQSARYEHQQPDLSQILSPNPPQSHFDGNQPINSHRISQDQSPCLIPHQESQNQIESQRISQVQPTHPLNPTPYDPQMHSDRVSQVQVPNIHQTAQPVQSENSPSQPVPSLQQLQFNQPQLNDGLVHSNMSYDQTQIQNETLMAASQKPQFISQPSCDQMVLSTQLSQVQHELDQSRKYEIPQHVPLVQIIQQPCHPSQQPDHRVSTIETPIIHQTHQGDLTLAMPVLPSQVNQIGSDLSNQNHTPQNVLGTENQQLPSTLNQYDHTSNIHLSQSETVPKNDIPQRSQSFTSTEPPSQIQLDSLHRMSVVNPPQLNQNYQRNIENIQTFNMIPQAQFVYDNTQAENLPHMANQDQSKYSIGPSIQSQVQLPCYQTQQNVCNKCMQFSCNHECGQTKISPDELNNELHSNTLVIQKSEITLTDGVEQIPQFLSQQQSGVASYEQKCNLVGMNNMPQLPSNQVSALPYNDQNVIGIQSNQDMTLSHPNIPSLQIPQLTSHHMNELSRNPPQDNYTESTFSSNQFHLNEASTPLNTDAGIAQKVGQFLGRQVSVEHELALPQVPISHSESSNEMLSPPTQLQLSHSSPALGSEPQISQISGEMDSVITELHPPSSHSQILTQRGQRSISTVIPPMAQSADSDSANRRHSAEAVPSSNEISSADGNIGDLQGPEESGQTSHDGVEASKRVKRRSRASGPKLTVLSASDGNVECQLDTGKLKTVTFRFSMDDVNPEDISNNLVMEKLLGNSQADLLVEQLNEIIKQLRSDPDKIPVLEPPPSPARKPLSTRRDESPPPSEDAKPSPNTTPMRKISRFLVSPVVESPTKVVAPKEVTGVEESRKISEESYKSNDSHNQEVDTLENVESSQEINPHTKLSHHNSLENTASGVSSSIVDLHQKLSQLTSQSEISLGGTPPSHPPTPHLQSSYDAYMHTLQQKLHSISAGSPSYPSGATSQNTQGSTQSQPVPVGTDNQVDAPIPDCDVHPSEAEQIELKPAVTCSHTSFSYSESGISSPVLKEERMKRHTSHNLHNLEQELVKCMLNSKSHSSLPSSTTSLAHITQQLSDTNEGDGDTSSSPVRKVSRFQVSSVPEIIPTPVVSEAQKSGVLSPTSSLAAKIASILPTYHHQGVRRWPSEGRLHCEEKRPSRRQPRTLGCGEILHYSPWLLNKAKITQEEDVEKCNHELHALLQRQKLELEALQQKHRDEVEALCKRLSLAIPSALVHHGQIDCSMEGYSTALQSPEQVCSRVASPTPMQTVNKSSDNDKG</sequence>
<dbReference type="InterPro" id="IPR000719">
    <property type="entry name" value="Prot_kinase_dom"/>
</dbReference>
<comment type="catalytic activity">
    <reaction evidence="8">
        <text>L-threonyl-[protein] + ATP = O-phospho-L-threonyl-[protein] + ADP + H(+)</text>
        <dbReference type="Rhea" id="RHEA:46608"/>
        <dbReference type="Rhea" id="RHEA-COMP:11060"/>
        <dbReference type="Rhea" id="RHEA-COMP:11605"/>
        <dbReference type="ChEBI" id="CHEBI:15378"/>
        <dbReference type="ChEBI" id="CHEBI:30013"/>
        <dbReference type="ChEBI" id="CHEBI:30616"/>
        <dbReference type="ChEBI" id="CHEBI:61977"/>
        <dbReference type="ChEBI" id="CHEBI:456216"/>
        <dbReference type="EC" id="2.7.11.1"/>
    </reaction>
</comment>
<feature type="compositionally biased region" description="Low complexity" evidence="11">
    <location>
        <begin position="843"/>
        <end position="854"/>
    </location>
</feature>
<feature type="compositionally biased region" description="Polar residues" evidence="11">
    <location>
        <begin position="855"/>
        <end position="865"/>
    </location>
</feature>
<dbReference type="InterPro" id="IPR024678">
    <property type="entry name" value="Kinase_OSR1/WNK_CCT"/>
</dbReference>
<keyword evidence="5" id="KW-0547">Nucleotide-binding</keyword>
<feature type="region of interest" description="Disordered" evidence="11">
    <location>
        <begin position="1293"/>
        <end position="1395"/>
    </location>
</feature>
<comment type="cofactor">
    <cofactor evidence="1">
        <name>Mg(2+)</name>
        <dbReference type="ChEBI" id="CHEBI:18420"/>
    </cofactor>
</comment>
<feature type="compositionally biased region" description="Polar residues" evidence="11">
    <location>
        <begin position="1038"/>
        <end position="1055"/>
    </location>
</feature>
<feature type="region of interest" description="Disordered" evidence="11">
    <location>
        <begin position="2248"/>
        <end position="2279"/>
    </location>
</feature>
<name>A0A9P0H5Q9_NEZVI</name>
<keyword evidence="3" id="KW-0723">Serine/threonine-protein kinase</keyword>
<dbReference type="PANTHER" id="PTHR13902">
    <property type="entry name" value="SERINE/THREONINE-PROTEIN KINASE WNK WITH NO LYSINE -RELATED"/>
    <property type="match status" value="1"/>
</dbReference>